<dbReference type="Pfam" id="PF00313">
    <property type="entry name" value="CSD"/>
    <property type="match status" value="1"/>
</dbReference>
<dbReference type="GO" id="GO:0005737">
    <property type="term" value="C:cytoplasm"/>
    <property type="evidence" value="ECO:0007669"/>
    <property type="project" value="UniProtKB-SubCell"/>
</dbReference>
<dbReference type="PIRSF" id="PIRSF002599">
    <property type="entry name" value="Cold_shock_A"/>
    <property type="match status" value="1"/>
</dbReference>
<comment type="caution">
    <text evidence="9">The sequence shown here is derived from an EMBL/GenBank/DDBJ whole genome shotgun (WGS) entry which is preliminary data.</text>
</comment>
<dbReference type="PANTHER" id="PTHR46565">
    <property type="entry name" value="COLD SHOCK DOMAIN PROTEIN 2"/>
    <property type="match status" value="1"/>
</dbReference>
<evidence type="ECO:0000313" key="9">
    <source>
        <dbReference type="EMBL" id="OGL82866.1"/>
    </source>
</evidence>
<dbReference type="InterPro" id="IPR012156">
    <property type="entry name" value="Cold_shock_CspA"/>
</dbReference>
<proteinExistence type="predicted"/>
<reference evidence="9 10" key="1">
    <citation type="journal article" date="2016" name="Nat. Commun.">
        <title>Thousands of microbial genomes shed light on interconnected biogeochemical processes in an aquifer system.</title>
        <authorList>
            <person name="Anantharaman K."/>
            <person name="Brown C.T."/>
            <person name="Hug L.A."/>
            <person name="Sharon I."/>
            <person name="Castelle C.J."/>
            <person name="Probst A.J."/>
            <person name="Thomas B.C."/>
            <person name="Singh A."/>
            <person name="Wilkins M.J."/>
            <person name="Karaoz U."/>
            <person name="Brodie E.L."/>
            <person name="Williams K.H."/>
            <person name="Hubbard S.S."/>
            <person name="Banfield J.F."/>
        </authorList>
    </citation>
    <scope>NUCLEOTIDE SEQUENCE [LARGE SCALE GENOMIC DNA]</scope>
</reference>
<dbReference type="PRINTS" id="PR00050">
    <property type="entry name" value="COLDSHOCK"/>
</dbReference>
<evidence type="ECO:0000259" key="8">
    <source>
        <dbReference type="PROSITE" id="PS51857"/>
    </source>
</evidence>
<dbReference type="SMART" id="SM00357">
    <property type="entry name" value="CSP"/>
    <property type="match status" value="1"/>
</dbReference>
<evidence type="ECO:0000256" key="1">
    <source>
        <dbReference type="ARBA" id="ARBA00004496"/>
    </source>
</evidence>
<dbReference type="AlphaFoldDB" id="A0A1F7UX88"/>
<evidence type="ECO:0000256" key="6">
    <source>
        <dbReference type="ARBA" id="ARBA00023163"/>
    </source>
</evidence>
<keyword evidence="2" id="KW-0963">Cytoplasm</keyword>
<dbReference type="Proteomes" id="UP000176846">
    <property type="component" value="Unassembled WGS sequence"/>
</dbReference>
<accession>A0A1F7UX88</accession>
<evidence type="ECO:0000256" key="4">
    <source>
        <dbReference type="ARBA" id="ARBA00023125"/>
    </source>
</evidence>
<dbReference type="CDD" id="cd04458">
    <property type="entry name" value="CSP_CDS"/>
    <property type="match status" value="1"/>
</dbReference>
<evidence type="ECO:0000256" key="2">
    <source>
        <dbReference type="ARBA" id="ARBA00022490"/>
    </source>
</evidence>
<gene>
    <name evidence="9" type="ORF">A2936_04345</name>
</gene>
<keyword evidence="3" id="KW-0805">Transcription regulation</keyword>
<protein>
    <submittedName>
        <fullName evidence="9">Cold-shock protein</fullName>
    </submittedName>
</protein>
<keyword evidence="4" id="KW-0238">DNA-binding</keyword>
<name>A0A1F7UX88_9BACT</name>
<dbReference type="InterPro" id="IPR012340">
    <property type="entry name" value="NA-bd_OB-fold"/>
</dbReference>
<feature type="domain" description="CSD" evidence="8">
    <location>
        <begin position="1"/>
        <end position="65"/>
    </location>
</feature>
<organism evidence="9 10">
    <name type="scientific">Candidatus Uhrbacteria bacterium RIFCSPLOWO2_01_FULL_47_25</name>
    <dbReference type="NCBI Taxonomy" id="1802402"/>
    <lineage>
        <taxon>Bacteria</taxon>
        <taxon>Candidatus Uhriibacteriota</taxon>
    </lineage>
</organism>
<dbReference type="PROSITE" id="PS51857">
    <property type="entry name" value="CSD_2"/>
    <property type="match status" value="1"/>
</dbReference>
<evidence type="ECO:0000313" key="10">
    <source>
        <dbReference type="Proteomes" id="UP000176846"/>
    </source>
</evidence>
<dbReference type="EMBL" id="MGEK01000006">
    <property type="protein sequence ID" value="OGL82866.1"/>
    <property type="molecule type" value="Genomic_DNA"/>
</dbReference>
<comment type="subcellular location">
    <subcellularLocation>
        <location evidence="1 7">Cytoplasm</location>
    </subcellularLocation>
</comment>
<dbReference type="Gene3D" id="2.40.50.140">
    <property type="entry name" value="Nucleic acid-binding proteins"/>
    <property type="match status" value="1"/>
</dbReference>
<evidence type="ECO:0000256" key="5">
    <source>
        <dbReference type="ARBA" id="ARBA00023159"/>
    </source>
</evidence>
<evidence type="ECO:0000256" key="7">
    <source>
        <dbReference type="RuleBase" id="RU000408"/>
    </source>
</evidence>
<dbReference type="InterPro" id="IPR011129">
    <property type="entry name" value="CSD"/>
</dbReference>
<keyword evidence="5" id="KW-0010">Activator</keyword>
<dbReference type="SUPFAM" id="SSF50249">
    <property type="entry name" value="Nucleic acid-binding proteins"/>
    <property type="match status" value="1"/>
</dbReference>
<sequence>MTGKIKRLAREKGFGFITPDGSDKDVFFHNSALVGVTFDELNEGDAVTFETEDSDKGPRAKDVKRT</sequence>
<keyword evidence="6" id="KW-0804">Transcription</keyword>
<dbReference type="PANTHER" id="PTHR46565:SF20">
    <property type="entry name" value="COLD SHOCK DOMAIN-CONTAINING PROTEIN 4"/>
    <property type="match status" value="1"/>
</dbReference>
<dbReference type="InterPro" id="IPR019844">
    <property type="entry name" value="CSD_CS"/>
</dbReference>
<dbReference type="GO" id="GO:0003677">
    <property type="term" value="F:DNA binding"/>
    <property type="evidence" value="ECO:0007669"/>
    <property type="project" value="UniProtKB-KW"/>
</dbReference>
<dbReference type="InterPro" id="IPR002059">
    <property type="entry name" value="CSP_DNA-bd"/>
</dbReference>
<evidence type="ECO:0000256" key="3">
    <source>
        <dbReference type="ARBA" id="ARBA00023015"/>
    </source>
</evidence>
<dbReference type="PROSITE" id="PS00352">
    <property type="entry name" value="CSD_1"/>
    <property type="match status" value="1"/>
</dbReference>